<proteinExistence type="predicted"/>
<organism evidence="2 3">
    <name type="scientific">Rhynchosporium secalis</name>
    <name type="common">Barley scald fungus</name>
    <dbReference type="NCBI Taxonomy" id="38038"/>
    <lineage>
        <taxon>Eukaryota</taxon>
        <taxon>Fungi</taxon>
        <taxon>Dikarya</taxon>
        <taxon>Ascomycota</taxon>
        <taxon>Pezizomycotina</taxon>
        <taxon>Leotiomycetes</taxon>
        <taxon>Helotiales</taxon>
        <taxon>Ploettnerulaceae</taxon>
        <taxon>Rhynchosporium</taxon>
    </lineage>
</organism>
<dbReference type="Proteomes" id="UP000177625">
    <property type="component" value="Unassembled WGS sequence"/>
</dbReference>
<gene>
    <name evidence="2" type="ORF">RSE6_08855</name>
</gene>
<keyword evidence="3" id="KW-1185">Reference proteome</keyword>
<protein>
    <submittedName>
        <fullName evidence="2">Uncharacterized protein</fullName>
    </submittedName>
</protein>
<sequence>MVAILSRDVGSPKHRRVGNGDASEVSTSVSGCTLFGQNHEAISSTEIAQVYCYPDYSVSGAIQFRCDPKLHLVNFDVFEHGSRYTLPNLISSE</sequence>
<dbReference type="EMBL" id="FJVC01000322">
    <property type="protein sequence ID" value="CZT48189.1"/>
    <property type="molecule type" value="Genomic_DNA"/>
</dbReference>
<evidence type="ECO:0000313" key="2">
    <source>
        <dbReference type="EMBL" id="CZT48189.1"/>
    </source>
</evidence>
<feature type="region of interest" description="Disordered" evidence="1">
    <location>
        <begin position="1"/>
        <end position="27"/>
    </location>
</feature>
<accession>A0A1E1MGH5</accession>
<reference evidence="3" key="1">
    <citation type="submission" date="2016-03" db="EMBL/GenBank/DDBJ databases">
        <authorList>
            <person name="Guldener U."/>
        </authorList>
    </citation>
    <scope>NUCLEOTIDE SEQUENCE [LARGE SCALE GENOMIC DNA]</scope>
</reference>
<dbReference type="AlphaFoldDB" id="A0A1E1MGH5"/>
<evidence type="ECO:0000313" key="3">
    <source>
        <dbReference type="Proteomes" id="UP000177625"/>
    </source>
</evidence>
<name>A0A1E1MGH5_RHYSE</name>
<evidence type="ECO:0000256" key="1">
    <source>
        <dbReference type="SAM" id="MobiDB-lite"/>
    </source>
</evidence>